<evidence type="ECO:0000259" key="1">
    <source>
        <dbReference type="Pfam" id="PF03446"/>
    </source>
</evidence>
<dbReference type="AlphaFoldDB" id="A0A6A2Y876"/>
<dbReference type="PANTHER" id="PTHR43060:SF13">
    <property type="entry name" value="3-HYDROXYISOBUTYRATE DEHYDROGENASE-LIKE 2, MITOCHONDRIAL-RELATED"/>
    <property type="match status" value="1"/>
</dbReference>
<dbReference type="Gene3D" id="1.10.1040.10">
    <property type="entry name" value="N-(1-d-carboxylethyl)-l-norvaline Dehydrogenase, domain 2"/>
    <property type="match status" value="1"/>
</dbReference>
<gene>
    <name evidence="2" type="ORF">F3Y22_tig00112411pilonHSYRG00140</name>
</gene>
<comment type="caution">
    <text evidence="2">The sequence shown here is derived from an EMBL/GenBank/DDBJ whole genome shotgun (WGS) entry which is preliminary data.</text>
</comment>
<organism evidence="2 3">
    <name type="scientific">Hibiscus syriacus</name>
    <name type="common">Rose of Sharon</name>
    <dbReference type="NCBI Taxonomy" id="106335"/>
    <lineage>
        <taxon>Eukaryota</taxon>
        <taxon>Viridiplantae</taxon>
        <taxon>Streptophyta</taxon>
        <taxon>Embryophyta</taxon>
        <taxon>Tracheophyta</taxon>
        <taxon>Spermatophyta</taxon>
        <taxon>Magnoliopsida</taxon>
        <taxon>eudicotyledons</taxon>
        <taxon>Gunneridae</taxon>
        <taxon>Pentapetalae</taxon>
        <taxon>rosids</taxon>
        <taxon>malvids</taxon>
        <taxon>Malvales</taxon>
        <taxon>Malvaceae</taxon>
        <taxon>Malvoideae</taxon>
        <taxon>Hibiscus</taxon>
    </lineage>
</organism>
<protein>
    <submittedName>
        <fullName evidence="2">RmlC-like cupins superfamily protein</fullName>
    </submittedName>
</protein>
<reference evidence="2" key="1">
    <citation type="submission" date="2019-09" db="EMBL/GenBank/DDBJ databases">
        <title>Draft genome information of white flower Hibiscus syriacus.</title>
        <authorList>
            <person name="Kim Y.-M."/>
        </authorList>
    </citation>
    <scope>NUCLEOTIDE SEQUENCE [LARGE SCALE GENOMIC DNA]</scope>
    <source>
        <strain evidence="2">YM2019G1</strain>
    </source>
</reference>
<dbReference type="GO" id="GO:0016616">
    <property type="term" value="F:oxidoreductase activity, acting on the CH-OH group of donors, NAD or NADP as acceptor"/>
    <property type="evidence" value="ECO:0007669"/>
    <property type="project" value="UniProtKB-ARBA"/>
</dbReference>
<feature type="domain" description="6-phosphogluconate dehydrogenase NADP-binding" evidence="1">
    <location>
        <begin position="89"/>
        <end position="142"/>
    </location>
</feature>
<dbReference type="InterPro" id="IPR013328">
    <property type="entry name" value="6PGD_dom2"/>
</dbReference>
<dbReference type="Proteomes" id="UP000436088">
    <property type="component" value="Unassembled WGS sequence"/>
</dbReference>
<dbReference type="EMBL" id="VEPZ02001575">
    <property type="protein sequence ID" value="KAE8667417.1"/>
    <property type="molecule type" value="Genomic_DNA"/>
</dbReference>
<name>A0A6A2Y876_HIBSY</name>
<dbReference type="Gene3D" id="3.40.50.720">
    <property type="entry name" value="NAD(P)-binding Rossmann-like Domain"/>
    <property type="match status" value="1"/>
</dbReference>
<dbReference type="InterPro" id="IPR036291">
    <property type="entry name" value="NAD(P)-bd_dom_sf"/>
</dbReference>
<evidence type="ECO:0000313" key="3">
    <source>
        <dbReference type="Proteomes" id="UP000436088"/>
    </source>
</evidence>
<evidence type="ECO:0000313" key="2">
    <source>
        <dbReference type="EMBL" id="KAE8667417.1"/>
    </source>
</evidence>
<dbReference type="Pfam" id="PF03446">
    <property type="entry name" value="NAD_binding_2"/>
    <property type="match status" value="1"/>
</dbReference>
<proteinExistence type="predicted"/>
<dbReference type="PANTHER" id="PTHR43060">
    <property type="entry name" value="3-HYDROXYISOBUTYRATE DEHYDROGENASE-LIKE 1, MITOCHONDRIAL-RELATED"/>
    <property type="match status" value="1"/>
</dbReference>
<keyword evidence="3" id="KW-1185">Reference proteome</keyword>
<dbReference type="SUPFAM" id="SSF48179">
    <property type="entry name" value="6-phosphogluconate dehydrogenase C-terminal domain-like"/>
    <property type="match status" value="1"/>
</dbReference>
<dbReference type="SUPFAM" id="SSF51735">
    <property type="entry name" value="NAD(P)-binding Rossmann-fold domains"/>
    <property type="match status" value="1"/>
</dbReference>
<sequence>MPSRRRTLLKVIILGDSGYLPDTIDVHPRLVVQNAPYPEREFWNSKCHGFSPPLSRLFPHRLSSHPIKGLVSHIPRSPSRRLPKTTRPSAREKGCWSIDASVSGGDIGAREGKVAIFAGGERPVVEWLKPLFDLMGRMTYMGEAGCGQSWLDLRKYMGAIRGGSAVSMAMELFGGRTMDRDFKPGGFVEYMVKDLGLGGCCEGR</sequence>
<dbReference type="GO" id="GO:0050661">
    <property type="term" value="F:NADP binding"/>
    <property type="evidence" value="ECO:0007669"/>
    <property type="project" value="InterPro"/>
</dbReference>
<dbReference type="InterPro" id="IPR008927">
    <property type="entry name" value="6-PGluconate_DH-like_C_sf"/>
</dbReference>
<accession>A0A6A2Y876</accession>
<dbReference type="InterPro" id="IPR006115">
    <property type="entry name" value="6PGDH_NADP-bd"/>
</dbReference>